<sequence length="167" mass="18716">MANITKSAVRDFIRSEYLKKYEPLRNARTEALRNAVEASPLFVKFKDLLSSAESVANALEKAGYGSTFRQRLGSCDEMLNRTISNLWTARIDSPKDEIKSLYTIAKPYDEKLEKLENAYQSARRVIDSAPGGKAAADILKLSGIDFYEWQNTDRGATLDLSALKGRD</sequence>
<protein>
    <submittedName>
        <fullName evidence="1">Uncharacterized protein</fullName>
    </submittedName>
</protein>
<accession>A0A8S5MR87</accession>
<name>A0A8S5MR87_9CAUD</name>
<reference evidence="1" key="1">
    <citation type="journal article" date="2021" name="Proc. Natl. Acad. Sci. U.S.A.">
        <title>A Catalog of Tens of Thousands of Viruses from Human Metagenomes Reveals Hidden Associations with Chronic Diseases.</title>
        <authorList>
            <person name="Tisza M.J."/>
            <person name="Buck C.B."/>
        </authorList>
    </citation>
    <scope>NUCLEOTIDE SEQUENCE</scope>
    <source>
        <strain evidence="1">CtqI92</strain>
    </source>
</reference>
<dbReference type="EMBL" id="BK014963">
    <property type="protein sequence ID" value="DAD84642.1"/>
    <property type="molecule type" value="Genomic_DNA"/>
</dbReference>
<proteinExistence type="predicted"/>
<evidence type="ECO:0000313" key="1">
    <source>
        <dbReference type="EMBL" id="DAD84642.1"/>
    </source>
</evidence>
<organism evidence="1">
    <name type="scientific">Caudovirales sp. ctqI92</name>
    <dbReference type="NCBI Taxonomy" id="2826785"/>
    <lineage>
        <taxon>Viruses</taxon>
        <taxon>Duplodnaviria</taxon>
        <taxon>Heunggongvirae</taxon>
        <taxon>Uroviricota</taxon>
        <taxon>Caudoviricetes</taxon>
    </lineage>
</organism>